<dbReference type="GO" id="GO:0061630">
    <property type="term" value="F:ubiquitin protein ligase activity"/>
    <property type="evidence" value="ECO:0007669"/>
    <property type="project" value="UniProtKB-EC"/>
</dbReference>
<comment type="similarity">
    <text evidence="2">Belongs to the UPL family. K-HECT subfamily.</text>
</comment>
<feature type="region of interest" description="Disordered" evidence="7">
    <location>
        <begin position="950"/>
        <end position="974"/>
    </location>
</feature>
<dbReference type="Gene3D" id="1.25.10.10">
    <property type="entry name" value="Leucine-rich Repeat Variant"/>
    <property type="match status" value="1"/>
</dbReference>
<protein>
    <recommendedName>
        <fullName evidence="3">HECT-type E3 ubiquitin transferase</fullName>
        <ecNumber evidence="3">2.3.2.26</ecNumber>
    </recommendedName>
</protein>
<dbReference type="Pfam" id="PF25579">
    <property type="entry name" value="TPR_TRIP12_N"/>
    <property type="match status" value="1"/>
</dbReference>
<dbReference type="GO" id="GO:0000209">
    <property type="term" value="P:protein polyubiquitination"/>
    <property type="evidence" value="ECO:0007669"/>
    <property type="project" value="TreeGrafter"/>
</dbReference>
<dbReference type="Gene3D" id="3.30.2160.10">
    <property type="entry name" value="Hect, E3 ligase catalytic domain"/>
    <property type="match status" value="1"/>
</dbReference>
<evidence type="ECO:0000313" key="9">
    <source>
        <dbReference type="EMBL" id="SVP88276.1"/>
    </source>
</evidence>
<name>A0A3B0N2W6_THEAN</name>
<dbReference type="PANTHER" id="PTHR45670">
    <property type="entry name" value="E3 UBIQUITIN-PROTEIN LIGASE TRIP12"/>
    <property type="match status" value="1"/>
</dbReference>
<dbReference type="VEuPathDB" id="PiroplasmaDB:TA19965"/>
<feature type="domain" description="HECT" evidence="8">
    <location>
        <begin position="1473"/>
        <end position="1737"/>
    </location>
</feature>
<feature type="region of interest" description="Disordered" evidence="7">
    <location>
        <begin position="399"/>
        <end position="428"/>
    </location>
</feature>
<evidence type="ECO:0000256" key="5">
    <source>
        <dbReference type="ARBA" id="ARBA00022786"/>
    </source>
</evidence>
<feature type="region of interest" description="Disordered" evidence="7">
    <location>
        <begin position="696"/>
        <end position="770"/>
    </location>
</feature>
<feature type="active site" description="Glycyl thioester intermediate" evidence="6">
    <location>
        <position position="1704"/>
    </location>
</feature>
<dbReference type="InterPro" id="IPR011989">
    <property type="entry name" value="ARM-like"/>
</dbReference>
<evidence type="ECO:0000256" key="3">
    <source>
        <dbReference type="ARBA" id="ARBA00012485"/>
    </source>
</evidence>
<comment type="catalytic activity">
    <reaction evidence="1">
        <text>S-ubiquitinyl-[E2 ubiquitin-conjugating enzyme]-L-cysteine + [acceptor protein]-L-lysine = [E2 ubiquitin-conjugating enzyme]-L-cysteine + N(6)-ubiquitinyl-[acceptor protein]-L-lysine.</text>
        <dbReference type="EC" id="2.3.2.26"/>
    </reaction>
</comment>
<evidence type="ECO:0000256" key="2">
    <source>
        <dbReference type="ARBA" id="ARBA00006331"/>
    </source>
</evidence>
<dbReference type="SUPFAM" id="SSF48371">
    <property type="entry name" value="ARM repeat"/>
    <property type="match status" value="1"/>
</dbReference>
<dbReference type="EMBL" id="UIVT01000001">
    <property type="protein sequence ID" value="SVP88276.1"/>
    <property type="molecule type" value="Genomic_DNA"/>
</dbReference>
<dbReference type="InterPro" id="IPR035983">
    <property type="entry name" value="Hect_E3_ubiquitin_ligase"/>
</dbReference>
<evidence type="ECO:0000259" key="8">
    <source>
        <dbReference type="PROSITE" id="PS50237"/>
    </source>
</evidence>
<dbReference type="EC" id="2.3.2.26" evidence="3"/>
<dbReference type="Pfam" id="PF00632">
    <property type="entry name" value="HECT"/>
    <property type="match status" value="1"/>
</dbReference>
<feature type="compositionally biased region" description="Basic and acidic residues" evidence="7">
    <location>
        <begin position="745"/>
        <end position="770"/>
    </location>
</feature>
<dbReference type="PROSITE" id="PS50237">
    <property type="entry name" value="HECT"/>
    <property type="match status" value="1"/>
</dbReference>
<proteinExistence type="inferred from homology"/>
<dbReference type="Gene3D" id="3.30.2410.10">
    <property type="entry name" value="Hect, E3 ligase catalytic domain"/>
    <property type="match status" value="1"/>
</dbReference>
<dbReference type="GO" id="GO:0043161">
    <property type="term" value="P:proteasome-mediated ubiquitin-dependent protein catabolic process"/>
    <property type="evidence" value="ECO:0007669"/>
    <property type="project" value="TreeGrafter"/>
</dbReference>
<gene>
    <name evidence="9" type="ORF">TAT_000013900</name>
    <name evidence="10" type="ORF">TAV_000013700</name>
</gene>
<keyword evidence="5 6" id="KW-0833">Ubl conjugation pathway</keyword>
<dbReference type="Gene3D" id="3.90.1750.10">
    <property type="entry name" value="Hect, E3 ligase catalytic domains"/>
    <property type="match status" value="1"/>
</dbReference>
<feature type="compositionally biased region" description="Acidic residues" evidence="7">
    <location>
        <begin position="399"/>
        <end position="418"/>
    </location>
</feature>
<dbReference type="InterPro" id="IPR016024">
    <property type="entry name" value="ARM-type_fold"/>
</dbReference>
<dbReference type="InterPro" id="IPR045322">
    <property type="entry name" value="HECTD1/TRIP12-like"/>
</dbReference>
<evidence type="ECO:0000256" key="4">
    <source>
        <dbReference type="ARBA" id="ARBA00022679"/>
    </source>
</evidence>
<dbReference type="SMART" id="SM00119">
    <property type="entry name" value="HECTc"/>
    <property type="match status" value="1"/>
</dbReference>
<evidence type="ECO:0000313" key="10">
    <source>
        <dbReference type="EMBL" id="SVP89446.1"/>
    </source>
</evidence>
<keyword evidence="4" id="KW-0808">Transferase</keyword>
<feature type="compositionally biased region" description="Low complexity" evidence="7">
    <location>
        <begin position="696"/>
        <end position="715"/>
    </location>
</feature>
<organism evidence="10">
    <name type="scientific">Theileria annulata</name>
    <dbReference type="NCBI Taxonomy" id="5874"/>
    <lineage>
        <taxon>Eukaryota</taxon>
        <taxon>Sar</taxon>
        <taxon>Alveolata</taxon>
        <taxon>Apicomplexa</taxon>
        <taxon>Aconoidasida</taxon>
        <taxon>Piroplasmida</taxon>
        <taxon>Theileriidae</taxon>
        <taxon>Theileria</taxon>
    </lineage>
</organism>
<evidence type="ECO:0000256" key="1">
    <source>
        <dbReference type="ARBA" id="ARBA00000885"/>
    </source>
</evidence>
<dbReference type="PANTHER" id="PTHR45670:SF1">
    <property type="entry name" value="E3 UBIQUITIN-PROTEIN LIGASE HECTD1"/>
    <property type="match status" value="1"/>
</dbReference>
<feature type="compositionally biased region" description="Polar residues" evidence="7">
    <location>
        <begin position="950"/>
        <end position="961"/>
    </location>
</feature>
<dbReference type="InterPro" id="IPR057948">
    <property type="entry name" value="TPR_TRIP12_N"/>
</dbReference>
<dbReference type="InterPro" id="IPR000569">
    <property type="entry name" value="HECT_dom"/>
</dbReference>
<evidence type="ECO:0000256" key="6">
    <source>
        <dbReference type="PROSITE-ProRule" id="PRU00104"/>
    </source>
</evidence>
<dbReference type="EMBL" id="UIVS01000001">
    <property type="protein sequence ID" value="SVP89446.1"/>
    <property type="molecule type" value="Genomic_DNA"/>
</dbReference>
<accession>A0A3B0N2W6</accession>
<evidence type="ECO:0000256" key="7">
    <source>
        <dbReference type="SAM" id="MobiDB-lite"/>
    </source>
</evidence>
<reference evidence="10" key="1">
    <citation type="submission" date="2018-07" db="EMBL/GenBank/DDBJ databases">
        <authorList>
            <person name="Quirk P.G."/>
            <person name="Krulwich T.A."/>
        </authorList>
    </citation>
    <scope>NUCLEOTIDE SEQUENCE</scope>
    <source>
        <strain evidence="10">Anand</strain>
    </source>
</reference>
<sequence>MDESNDSSVYSEYYQAPVKITKGLNTGKWMSILSILKNGNNTEQVVSLNELSNLLSYSNEDYLLGFPSMAYIKVLFHILENPDVKYSKLYPQNYEKGSESQDGNLSLQLPYYHFLSSVYKDEKLLMDKVFTEQNYDDDDKELPEDNKENYSDSGMDLDEEEYFEPDSAVLMNKMILSATCLNTILDIVPYTSRYFAMNDNLTILCNKLSDIEYIDLAERILLIFEKLSSEIPLSLLKKSVLYQMLQYIDFFPTDIQISSFNSVLNVVRLVDNKDYFIQYIIPILNTLSAFIENDNKKLVDVVITIWKEILSIVIREDDEELVSEFVSKLSENNFLEKILQLILSPNMGRNAILEHVSILSSLVLMSTEMVKQLFNQSDSVQYAFLHLANNILSNTTFNYEEEDESDEESHLDEPDNPEQPELNDTMDVDLTVSETEDKTKDLVKEDRDAFFIENPQYFSTIFELLSLTDLCNLYYLLSSDRHKASVIGLIHNILRISNKIEKFSKIVHSSLSVSKTTELVSTCLLQVDLNSEETLNNLLGILEVLINMYGNNVIVTFQRYGINEYLTKLGLNKPNDTCSSSVKLRHRNELVELIVSNQSNQEPNTQHSYKLDPSQEDSDLLFEIRTNFDVWTPYELVNNVPITRLNFFENQDTLHKFIKTLVSQSFTTTHLNILWKAFLKIFQSPNLYNSSCSPINQTTPTSSNSSNFNDNVINTSSLKTPPVDSEQVVVKIDENSVSKENNTSKPDHSDDSTHNKPKKSDVVVKSSKTEHFSRNNEGIHILGNFDKRYKTGLEGVLKRYVNSYSSHPFNILHSELKLRLRPMFLSNKSNISPTNIPESSKKQDKLAEKIDIDQHNASDKDADRLMPISVYVPCLVRMSRVENYIKRYVEKKINSKVLDVLIYLNGVCLGSNVTIYEALCRFGGFNPKKRRHILSHTHMLKYKYTLNPEQSTSMESQNSAESSEETKFEGNLNVSGAKSPEQGLKIYTLYKGSKYNFNSLLEDLSQFLSKDNENTDTSLDRVNKFDETEEELKLNEQEYMHKDDSTIATTGRCDECSNVNTEADTNYLDTDKLMDIYERNNKMDDIYTKATTEYLNSLCNQKVVENKNDSMDESMPNENNEGFNFDISNPIIYTKLPSETVLDESKGDHLKYLMKLAEYDHERISLIMGEDSNFSDFLLECAFPIFPAKFPYDKKILLRILSIFENLIHKLNPESEMGDIVSDNSQVESINNDKTELNEMSNGTQEDQRGMKLVVSSPLSLKLLSACSDLSRSLCFGCEYWVQSALSCPSIFSLRSRTILFRMNTVGLHRNLSHFHNKLKNLSNYGVTEPFDDYLFEYVANNKVRFIDEEVKIPKLKILVDRENLLEDAMTTFENVQNNPKLEIEYKNEVGIGSGPTLEFFTLISEAFAEFQTPRLLECVAGYHFPSPHSIDSLNMDSLAKFLSKPQESEPLVSDTCMSTDSQNDDVPLLLFKLFSFLGKVCAYVMLDDKMFDLFFHPLFWDLVKYPNKPQNLTLETLAKVDPGLAKSLEQIREHPDPSQLHLVHEYKGYELFKGGSNVYVNKENVEEYVQLIVDFKLLHGIKLQIWAFRYGFSCVLPLYSLWFFTDSELSEVIFGNKKNQSRFWTIEHLKNYIVPDHGYDTNSKVYNDLITILHNFNDEEKRLFLKFTTGSPLLPREGFKSLVPLMRVVKKGNADELPSVMTCTNYLKMPEYTSIEEMKNKLIKAIEEGQNAFNLS</sequence>
<dbReference type="SUPFAM" id="SSF56204">
    <property type="entry name" value="Hect, E3 ligase catalytic domain"/>
    <property type="match status" value="1"/>
</dbReference>